<accession>A0A5J4UHU5</accession>
<organism evidence="1 2">
    <name type="scientific">Streblomastix strix</name>
    <dbReference type="NCBI Taxonomy" id="222440"/>
    <lineage>
        <taxon>Eukaryota</taxon>
        <taxon>Metamonada</taxon>
        <taxon>Preaxostyla</taxon>
        <taxon>Oxymonadida</taxon>
        <taxon>Streblomastigidae</taxon>
        <taxon>Streblomastix</taxon>
    </lineage>
</organism>
<sequence length="189" mass="20929">MSHSDYLAVYIQCGDVLKSLSIHPQSFKISKQNFFDSPITELASSGVKYTRAPLGARGISACSMIQTCQVNWTITTPANTLAVQLNISTVEWNTLAKLNARTNFNSKEDPTAERTTNMSQATQGYYGKKAFGKEKKDHLQFWIGFSRACGPFYQFQLMKDATALWGSAIYARESAVINGNSLSDLCTKN</sequence>
<dbReference type="AlphaFoldDB" id="A0A5J4UHU5"/>
<comment type="caution">
    <text evidence="1">The sequence shown here is derived from an EMBL/GenBank/DDBJ whole genome shotgun (WGS) entry which is preliminary data.</text>
</comment>
<proteinExistence type="predicted"/>
<evidence type="ECO:0000313" key="2">
    <source>
        <dbReference type="Proteomes" id="UP000324800"/>
    </source>
</evidence>
<protein>
    <submittedName>
        <fullName evidence="1">Uncharacterized protein</fullName>
    </submittedName>
</protein>
<gene>
    <name evidence="1" type="ORF">EZS28_034195</name>
</gene>
<dbReference type="EMBL" id="SNRW01015546">
    <property type="protein sequence ID" value="KAA6370278.1"/>
    <property type="molecule type" value="Genomic_DNA"/>
</dbReference>
<evidence type="ECO:0000313" key="1">
    <source>
        <dbReference type="EMBL" id="KAA6370278.1"/>
    </source>
</evidence>
<name>A0A5J4UHU5_9EUKA</name>
<reference evidence="1 2" key="1">
    <citation type="submission" date="2019-03" db="EMBL/GenBank/DDBJ databases">
        <title>Single cell metagenomics reveals metabolic interactions within the superorganism composed of flagellate Streblomastix strix and complex community of Bacteroidetes bacteria on its surface.</title>
        <authorList>
            <person name="Treitli S.C."/>
            <person name="Kolisko M."/>
            <person name="Husnik F."/>
            <person name="Keeling P."/>
            <person name="Hampl V."/>
        </authorList>
    </citation>
    <scope>NUCLEOTIDE SEQUENCE [LARGE SCALE GENOMIC DNA]</scope>
    <source>
        <strain evidence="1">ST1C</strain>
    </source>
</reference>
<dbReference type="Proteomes" id="UP000324800">
    <property type="component" value="Unassembled WGS sequence"/>
</dbReference>